<gene>
    <name evidence="1" type="ORF">F5Z01DRAFT_138710</name>
</gene>
<dbReference type="Proteomes" id="UP000887229">
    <property type="component" value="Unassembled WGS sequence"/>
</dbReference>
<evidence type="ECO:0000313" key="1">
    <source>
        <dbReference type="EMBL" id="KAG9253421.1"/>
    </source>
</evidence>
<protein>
    <submittedName>
        <fullName evidence="1">Uncharacterized protein</fullName>
    </submittedName>
</protein>
<dbReference type="GeneID" id="70288538"/>
<evidence type="ECO:0000313" key="2">
    <source>
        <dbReference type="Proteomes" id="UP000887229"/>
    </source>
</evidence>
<dbReference type="EMBL" id="MU251257">
    <property type="protein sequence ID" value="KAG9253421.1"/>
    <property type="molecule type" value="Genomic_DNA"/>
</dbReference>
<organism evidence="1 2">
    <name type="scientific">Emericellopsis atlantica</name>
    <dbReference type="NCBI Taxonomy" id="2614577"/>
    <lineage>
        <taxon>Eukaryota</taxon>
        <taxon>Fungi</taxon>
        <taxon>Dikarya</taxon>
        <taxon>Ascomycota</taxon>
        <taxon>Pezizomycotina</taxon>
        <taxon>Sordariomycetes</taxon>
        <taxon>Hypocreomycetidae</taxon>
        <taxon>Hypocreales</taxon>
        <taxon>Bionectriaceae</taxon>
        <taxon>Emericellopsis</taxon>
    </lineage>
</organism>
<name>A0A9P7ZK53_9HYPO</name>
<keyword evidence="2" id="KW-1185">Reference proteome</keyword>
<sequence>MLVSGPVSCLFFTSRRFIMLSTWCLASGCGVRTSFLPFWLLGAMTNDLDNHNYNATTHGRSRLPVAVTISNGGRRRPRPGMRKLA</sequence>
<proteinExistence type="predicted"/>
<dbReference type="AlphaFoldDB" id="A0A9P7ZK53"/>
<dbReference type="RefSeq" id="XP_046117345.1">
    <property type="nucleotide sequence ID" value="XM_046257635.1"/>
</dbReference>
<comment type="caution">
    <text evidence="1">The sequence shown here is derived from an EMBL/GenBank/DDBJ whole genome shotgun (WGS) entry which is preliminary data.</text>
</comment>
<reference evidence="1" key="1">
    <citation type="journal article" date="2021" name="IMA Fungus">
        <title>Genomic characterization of three marine fungi, including Emericellopsis atlantica sp. nov. with signatures of a generalist lifestyle and marine biomass degradation.</title>
        <authorList>
            <person name="Hagestad O.C."/>
            <person name="Hou L."/>
            <person name="Andersen J.H."/>
            <person name="Hansen E.H."/>
            <person name="Altermark B."/>
            <person name="Li C."/>
            <person name="Kuhnert E."/>
            <person name="Cox R.J."/>
            <person name="Crous P.W."/>
            <person name="Spatafora J.W."/>
            <person name="Lail K."/>
            <person name="Amirebrahimi M."/>
            <person name="Lipzen A."/>
            <person name="Pangilinan J."/>
            <person name="Andreopoulos W."/>
            <person name="Hayes R.D."/>
            <person name="Ng V."/>
            <person name="Grigoriev I.V."/>
            <person name="Jackson S.A."/>
            <person name="Sutton T.D.S."/>
            <person name="Dobson A.D.W."/>
            <person name="Rama T."/>
        </authorList>
    </citation>
    <scope>NUCLEOTIDE SEQUENCE</scope>
    <source>
        <strain evidence="1">TS7</strain>
    </source>
</reference>
<accession>A0A9P7ZK53</accession>